<comment type="caution">
    <text evidence="1">The sequence shown here is derived from an EMBL/GenBank/DDBJ whole genome shotgun (WGS) entry which is preliminary data.</text>
</comment>
<reference evidence="2" key="1">
    <citation type="journal article" date="2019" name="Int. J. Syst. Evol. Microbiol.">
        <title>The Global Catalogue of Microorganisms (GCM) 10K type strain sequencing project: providing services to taxonomists for standard genome sequencing and annotation.</title>
        <authorList>
            <consortium name="The Broad Institute Genomics Platform"/>
            <consortium name="The Broad Institute Genome Sequencing Center for Infectious Disease"/>
            <person name="Wu L."/>
            <person name="Ma J."/>
        </authorList>
    </citation>
    <scope>NUCLEOTIDE SEQUENCE [LARGE SCALE GENOMIC DNA]</scope>
    <source>
        <strain evidence="2">CGMCC 4.7680</strain>
    </source>
</reference>
<gene>
    <name evidence="1" type="ORF">GCM10017567_34980</name>
</gene>
<keyword evidence="2" id="KW-1185">Reference proteome</keyword>
<evidence type="ECO:0000313" key="1">
    <source>
        <dbReference type="EMBL" id="GHG14276.1"/>
    </source>
</evidence>
<dbReference type="Proteomes" id="UP000649955">
    <property type="component" value="Unassembled WGS sequence"/>
</dbReference>
<protein>
    <submittedName>
        <fullName evidence="1">Uncharacterized protein</fullName>
    </submittedName>
</protein>
<name>A0ABQ3KHA2_9PSEU</name>
<dbReference type="EMBL" id="BNAW01000013">
    <property type="protein sequence ID" value="GHG14276.1"/>
    <property type="molecule type" value="Genomic_DNA"/>
</dbReference>
<dbReference type="RefSeq" id="WP_191311264.1">
    <property type="nucleotide sequence ID" value="NZ_BNAW01000013.1"/>
</dbReference>
<evidence type="ECO:0000313" key="2">
    <source>
        <dbReference type="Proteomes" id="UP000649955"/>
    </source>
</evidence>
<sequence length="231" mass="26074">MDALRDAAVNKLCARFLEDEDFREAVVHHVSVLKGETQRYGGRLPRVLGNARVDELRRGATDDYLSRWNLLSTIARLDGYVDSVKEDLDYLGPRLLGKEEQLYGEYDRLNAEGSFRVGMFLPLAALAVVFSLRLSPWWLAGLALPVTLLYLGSGSWAEAEKNLAVALAAERVDSPTLERLRTARIEFLPYHEVVLNVPWSYHVWTRGAEYLTVKPERIAKVAPRSTSSKSR</sequence>
<organism evidence="1 2">
    <name type="scientific">Amycolatopsis bullii</name>
    <dbReference type="NCBI Taxonomy" id="941987"/>
    <lineage>
        <taxon>Bacteria</taxon>
        <taxon>Bacillati</taxon>
        <taxon>Actinomycetota</taxon>
        <taxon>Actinomycetes</taxon>
        <taxon>Pseudonocardiales</taxon>
        <taxon>Pseudonocardiaceae</taxon>
        <taxon>Amycolatopsis</taxon>
    </lineage>
</organism>
<accession>A0ABQ3KHA2</accession>
<proteinExistence type="predicted"/>